<comment type="caution">
    <text evidence="2">The sequence shown here is derived from an EMBL/GenBank/DDBJ whole genome shotgun (WGS) entry which is preliminary data.</text>
</comment>
<dbReference type="AlphaFoldDB" id="A0A316GIP1"/>
<keyword evidence="1" id="KW-0472">Membrane</keyword>
<reference evidence="2 3" key="1">
    <citation type="submission" date="2018-05" db="EMBL/GenBank/DDBJ databases">
        <title>Genomic Encyclopedia of Type Strains, Phase IV (KMG-IV): sequencing the most valuable type-strain genomes for metagenomic binning, comparative biology and taxonomic classification.</title>
        <authorList>
            <person name="Goeker M."/>
        </authorList>
    </citation>
    <scope>NUCLEOTIDE SEQUENCE [LARGE SCALE GENOMIC DNA]</scope>
    <source>
        <strain evidence="2 3">DSM 16097</strain>
    </source>
</reference>
<evidence type="ECO:0000313" key="3">
    <source>
        <dbReference type="Proteomes" id="UP000245708"/>
    </source>
</evidence>
<feature type="transmembrane region" description="Helical" evidence="1">
    <location>
        <begin position="12"/>
        <end position="30"/>
    </location>
</feature>
<name>A0A316GIP1_9RHOB</name>
<dbReference type="RefSeq" id="WP_109669602.1">
    <property type="nucleotide sequence ID" value="NZ_QGGW01000008.1"/>
</dbReference>
<dbReference type="EMBL" id="QGGW01000008">
    <property type="protein sequence ID" value="PWK59260.1"/>
    <property type="molecule type" value="Genomic_DNA"/>
</dbReference>
<sequence length="176" mass="19354">MTALTSTRHVWGYRALFLGLCAVIIAYKLLPLGLNDQDLPGPDLLLALTLAWLLRQPAVVPIGSILVVFLLADFLFQRPPGLWTLLVLLVSESLRHRRLTMTEFPFLVEWSAFAGAILTMIVLERVVMWVLMVDLAPLGLSLAHGIVTAAIYPLVVGISKFIFGLRKIGPAEAEAL</sequence>
<keyword evidence="3" id="KW-1185">Reference proteome</keyword>
<gene>
    <name evidence="2" type="ORF">C7455_10824</name>
</gene>
<feature type="transmembrane region" description="Helical" evidence="1">
    <location>
        <begin position="104"/>
        <end position="123"/>
    </location>
</feature>
<keyword evidence="1" id="KW-0812">Transmembrane</keyword>
<proteinExistence type="predicted"/>
<accession>A0A316GIP1</accession>
<organism evidence="2 3">
    <name type="scientific">Roseicyclus mahoneyensis</name>
    <dbReference type="NCBI Taxonomy" id="164332"/>
    <lineage>
        <taxon>Bacteria</taxon>
        <taxon>Pseudomonadati</taxon>
        <taxon>Pseudomonadota</taxon>
        <taxon>Alphaproteobacteria</taxon>
        <taxon>Rhodobacterales</taxon>
        <taxon>Roseobacteraceae</taxon>
        <taxon>Roseicyclus</taxon>
    </lineage>
</organism>
<dbReference type="Proteomes" id="UP000245708">
    <property type="component" value="Unassembled WGS sequence"/>
</dbReference>
<feature type="transmembrane region" description="Helical" evidence="1">
    <location>
        <begin position="135"/>
        <end position="158"/>
    </location>
</feature>
<evidence type="ECO:0000313" key="2">
    <source>
        <dbReference type="EMBL" id="PWK59260.1"/>
    </source>
</evidence>
<protein>
    <submittedName>
        <fullName evidence="2">Rod shape-determining protein MreD</fullName>
    </submittedName>
</protein>
<evidence type="ECO:0000256" key="1">
    <source>
        <dbReference type="SAM" id="Phobius"/>
    </source>
</evidence>
<keyword evidence="1" id="KW-1133">Transmembrane helix</keyword>
<feature type="transmembrane region" description="Helical" evidence="1">
    <location>
        <begin position="50"/>
        <end position="76"/>
    </location>
</feature>
<dbReference type="OrthoDB" id="7629477at2"/>